<sequence>MIQPVQLQKFLDGPWPDRAAILADLDGCLVSGNTVLPDVPELFERCGERLWVVSNNSSDTAETLSRRLTGLGLSLPAERIVLAGEMTLRAVQQARPAARLALYAEPPLQALAERLGLIHDRDTPDMVILARDRALCFADIARIAALAHAGVPVTLANPDPFHPGADGTPQPETGALWAAVAAIVPKAIATSLGKPAPDLPREALRRAGVTPGAAVFIGDTPETDGEAAAAAGVEFLRLARPGEPVAAHPRAAEKTGACSC</sequence>
<dbReference type="InterPro" id="IPR023214">
    <property type="entry name" value="HAD_sf"/>
</dbReference>
<keyword evidence="2" id="KW-1185">Reference proteome</keyword>
<dbReference type="Pfam" id="PF13242">
    <property type="entry name" value="Hydrolase_like"/>
    <property type="match status" value="1"/>
</dbReference>
<dbReference type="GO" id="GO:0016791">
    <property type="term" value="F:phosphatase activity"/>
    <property type="evidence" value="ECO:0007669"/>
    <property type="project" value="TreeGrafter"/>
</dbReference>
<dbReference type="Pfam" id="PF13344">
    <property type="entry name" value="Hydrolase_6"/>
    <property type="match status" value="1"/>
</dbReference>
<protein>
    <submittedName>
        <fullName evidence="1">HAD hydrolase-like protein</fullName>
    </submittedName>
</protein>
<gene>
    <name evidence="1" type="ORF">J5474_15520</name>
</gene>
<dbReference type="PANTHER" id="PTHR19288">
    <property type="entry name" value="4-NITROPHENYLPHOSPHATASE-RELATED"/>
    <property type="match status" value="1"/>
</dbReference>
<dbReference type="GO" id="GO:0005737">
    <property type="term" value="C:cytoplasm"/>
    <property type="evidence" value="ECO:0007669"/>
    <property type="project" value="TreeGrafter"/>
</dbReference>
<dbReference type="PANTHER" id="PTHR19288:SF46">
    <property type="entry name" value="HALOACID DEHALOGENASE-LIKE HYDROLASE DOMAIN-CONTAINING PROTEIN 2"/>
    <property type="match status" value="1"/>
</dbReference>
<dbReference type="InterPro" id="IPR036412">
    <property type="entry name" value="HAD-like_sf"/>
</dbReference>
<dbReference type="EMBL" id="JAGISH010000008">
    <property type="protein sequence ID" value="MBP0483892.1"/>
    <property type="molecule type" value="Genomic_DNA"/>
</dbReference>
<dbReference type="RefSeq" id="WP_209361826.1">
    <property type="nucleotide sequence ID" value="NZ_JAGISH010000008.1"/>
</dbReference>
<dbReference type="Proteomes" id="UP000675940">
    <property type="component" value="Unassembled WGS sequence"/>
</dbReference>
<reference evidence="1" key="1">
    <citation type="submission" date="2021-03" db="EMBL/GenBank/DDBJ databases">
        <title>Sagittula salina sp. nov. strain M10.9X isolated from the marine waste.</title>
        <authorList>
            <person name="Satari L."/>
            <person name="Molina-Menor E."/>
            <person name="Vidal-Verdu A."/>
            <person name="Pascual J."/>
            <person name="Pereto J."/>
            <person name="Porcar M."/>
        </authorList>
    </citation>
    <scope>NUCLEOTIDE SEQUENCE</scope>
    <source>
        <strain evidence="1">M10.9X</strain>
    </source>
</reference>
<keyword evidence="1" id="KW-0378">Hydrolase</keyword>
<accession>A0A940MRX2</accession>
<dbReference type="InterPro" id="IPR006357">
    <property type="entry name" value="HAD-SF_hydro_IIA"/>
</dbReference>
<evidence type="ECO:0000313" key="1">
    <source>
        <dbReference type="EMBL" id="MBP0483892.1"/>
    </source>
</evidence>
<comment type="caution">
    <text evidence="1">The sequence shown here is derived from an EMBL/GenBank/DDBJ whole genome shotgun (WGS) entry which is preliminary data.</text>
</comment>
<name>A0A940MRX2_9RHOB</name>
<dbReference type="AlphaFoldDB" id="A0A940MRX2"/>
<dbReference type="Gene3D" id="3.40.50.1000">
    <property type="entry name" value="HAD superfamily/HAD-like"/>
    <property type="match status" value="2"/>
</dbReference>
<proteinExistence type="predicted"/>
<evidence type="ECO:0000313" key="2">
    <source>
        <dbReference type="Proteomes" id="UP000675940"/>
    </source>
</evidence>
<organism evidence="1 2">
    <name type="scientific">Sagittula salina</name>
    <dbReference type="NCBI Taxonomy" id="2820268"/>
    <lineage>
        <taxon>Bacteria</taxon>
        <taxon>Pseudomonadati</taxon>
        <taxon>Pseudomonadota</taxon>
        <taxon>Alphaproteobacteria</taxon>
        <taxon>Rhodobacterales</taxon>
        <taxon>Roseobacteraceae</taxon>
        <taxon>Sagittula</taxon>
    </lineage>
</organism>
<dbReference type="SUPFAM" id="SSF56784">
    <property type="entry name" value="HAD-like"/>
    <property type="match status" value="1"/>
</dbReference>